<reference evidence="3 4" key="1">
    <citation type="journal article" date="2012" name="Stand. Genomic Sci.">
        <title>Complete genome sequence of the facultatively chemolithoautotrophic and methylotrophic alpha Proteobacterium Starkeya novella type strain (ATCC 8093(T)).</title>
        <authorList>
            <person name="Kappler U."/>
            <person name="Davenport K."/>
            <person name="Beatson S."/>
            <person name="Lucas S."/>
            <person name="Lapidus A."/>
            <person name="Copeland A."/>
            <person name="Berry K.W."/>
            <person name="Glavina Del Rio T."/>
            <person name="Hammon N."/>
            <person name="Dalin E."/>
            <person name="Tice H."/>
            <person name="Pitluck S."/>
            <person name="Richardson P."/>
            <person name="Bruce D."/>
            <person name="Goodwin L.A."/>
            <person name="Han C."/>
            <person name="Tapia R."/>
            <person name="Detter J.C."/>
            <person name="Chang Y.J."/>
            <person name="Jeffries C.D."/>
            <person name="Land M."/>
            <person name="Hauser L."/>
            <person name="Kyrpides N.C."/>
            <person name="Goker M."/>
            <person name="Ivanova N."/>
            <person name="Klenk H.P."/>
            <person name="Woyke T."/>
        </authorList>
    </citation>
    <scope>NUCLEOTIDE SEQUENCE [LARGE SCALE GENOMIC DNA]</scope>
    <source>
        <strain evidence="4">ATCC 8093 / DSM 506 / JCM 20403 / CCM 1077 / IAM 12100 / NBRC 12443 / NCIMB 10456</strain>
    </source>
</reference>
<proteinExistence type="predicted"/>
<dbReference type="RefSeq" id="WP_013167073.1">
    <property type="nucleotide sequence ID" value="NC_014217.1"/>
</dbReference>
<keyword evidence="2" id="KW-0812">Transmembrane</keyword>
<evidence type="ECO:0000256" key="2">
    <source>
        <dbReference type="SAM" id="Phobius"/>
    </source>
</evidence>
<evidence type="ECO:0000313" key="3">
    <source>
        <dbReference type="EMBL" id="ADH89569.1"/>
    </source>
</evidence>
<feature type="region of interest" description="Disordered" evidence="1">
    <location>
        <begin position="1"/>
        <end position="89"/>
    </location>
</feature>
<protein>
    <submittedName>
        <fullName evidence="3">Uncharacterized protein</fullName>
    </submittedName>
</protein>
<dbReference type="EMBL" id="CP002026">
    <property type="protein sequence ID" value="ADH89569.1"/>
    <property type="molecule type" value="Genomic_DNA"/>
</dbReference>
<evidence type="ECO:0000256" key="1">
    <source>
        <dbReference type="SAM" id="MobiDB-lite"/>
    </source>
</evidence>
<gene>
    <name evidence="3" type="ordered locus">Snov_2274</name>
</gene>
<dbReference type="HOGENOM" id="CLU_2059988_0_0_5"/>
<sequence>MATAKNGNGISGGEGEEPISAGTTRQAATERAATKAGATPRAGAASRASAAPKTSAAPKASATSRIASRPARAIGAEMRSAAGEEGPTAALGYTDRKYSFNTLLAAGFLGYVLGRLFSR</sequence>
<name>D7A2A6_ANCN5</name>
<dbReference type="AlphaFoldDB" id="D7A2A6"/>
<organism evidence="3 4">
    <name type="scientific">Ancylobacter novellus (strain ATCC 8093 / DSM 506 / JCM 20403 / CCM 1077 / IAM 12100 / NBRC 12443 / NCIMB 10456)</name>
    <name type="common">Starkeya novella</name>
    <dbReference type="NCBI Taxonomy" id="639283"/>
    <lineage>
        <taxon>Bacteria</taxon>
        <taxon>Pseudomonadati</taxon>
        <taxon>Pseudomonadota</taxon>
        <taxon>Alphaproteobacteria</taxon>
        <taxon>Hyphomicrobiales</taxon>
        <taxon>Xanthobacteraceae</taxon>
        <taxon>Ancylobacter</taxon>
    </lineage>
</organism>
<keyword evidence="2" id="KW-1133">Transmembrane helix</keyword>
<evidence type="ECO:0000313" key="4">
    <source>
        <dbReference type="Proteomes" id="UP000006633"/>
    </source>
</evidence>
<feature type="compositionally biased region" description="Low complexity" evidence="1">
    <location>
        <begin position="18"/>
        <end position="65"/>
    </location>
</feature>
<dbReference type="STRING" id="639283.Snov_2274"/>
<dbReference type="KEGG" id="sno:Snov_2274"/>
<feature type="transmembrane region" description="Helical" evidence="2">
    <location>
        <begin position="98"/>
        <end position="117"/>
    </location>
</feature>
<keyword evidence="2" id="KW-0472">Membrane</keyword>
<dbReference type="Proteomes" id="UP000006633">
    <property type="component" value="Chromosome"/>
</dbReference>
<keyword evidence="4" id="KW-1185">Reference proteome</keyword>
<accession>D7A2A6</accession>